<keyword evidence="4" id="KW-0472">Membrane</keyword>
<dbReference type="EMBL" id="JACDQQ010000051">
    <property type="protein sequence ID" value="MBA0083453.1"/>
    <property type="molecule type" value="Genomic_DNA"/>
</dbReference>
<organism evidence="5 6">
    <name type="scientific">Candidatus Acidiferrum panamense</name>
    <dbReference type="NCBI Taxonomy" id="2741543"/>
    <lineage>
        <taxon>Bacteria</taxon>
        <taxon>Pseudomonadati</taxon>
        <taxon>Acidobacteriota</taxon>
        <taxon>Terriglobia</taxon>
        <taxon>Candidatus Acidiferrales</taxon>
        <taxon>Candidatus Acidiferrum</taxon>
    </lineage>
</organism>
<protein>
    <submittedName>
        <fullName evidence="5">Family membership</fullName>
    </submittedName>
</protein>
<proteinExistence type="predicted"/>
<comment type="caution">
    <text evidence="5">The sequence shown here is derived from an EMBL/GenBank/DDBJ whole genome shotgun (WGS) entry which is preliminary data.</text>
</comment>
<dbReference type="Gene3D" id="3.40.50.1820">
    <property type="entry name" value="alpha/beta hydrolase"/>
    <property type="match status" value="1"/>
</dbReference>
<dbReference type="Pfam" id="PF03403">
    <property type="entry name" value="PAF-AH_p_II"/>
    <property type="match status" value="2"/>
</dbReference>
<name>A0A7V8NL95_9BACT</name>
<reference evidence="5" key="1">
    <citation type="submission" date="2020-06" db="EMBL/GenBank/DDBJ databases">
        <title>Legume-microbial interactions unlock mineral nutrients during tropical forest succession.</title>
        <authorList>
            <person name="Epihov D.Z."/>
        </authorList>
    </citation>
    <scope>NUCLEOTIDE SEQUENCE [LARGE SCALE GENOMIC DNA]</scope>
    <source>
        <strain evidence="5">Pan2503</strain>
    </source>
</reference>
<dbReference type="SUPFAM" id="SSF53474">
    <property type="entry name" value="alpha/beta-Hydrolases"/>
    <property type="match status" value="1"/>
</dbReference>
<dbReference type="InterPro" id="IPR029058">
    <property type="entry name" value="AB_hydrolase_fold"/>
</dbReference>
<evidence type="ECO:0000313" key="6">
    <source>
        <dbReference type="Proteomes" id="UP000567293"/>
    </source>
</evidence>
<feature type="transmembrane region" description="Helical" evidence="4">
    <location>
        <begin position="20"/>
        <end position="39"/>
    </location>
</feature>
<evidence type="ECO:0000256" key="3">
    <source>
        <dbReference type="ARBA" id="ARBA00023098"/>
    </source>
</evidence>
<sequence length="424" mass="46753">MHNSPVSQLRSLARRIFKLFAVLAMLSVLGVAVLLWSLWLEHRTEITLPTPTGAFAVGRALYDWTDDRTLDALAPGPATKRELLVWIWYPAAAGQSDAKTDDYVPPSARATARLASGPLIFRLLSRVFELLTRDLSKVHGHCLRSVDMSLEQRSYPVVIMRAGGSLEVWHYSTLAEDLASHGYVVAGLDAPYRTGLVVFPDGRVIPRTPENNPELFGGEELTRLANKLLDAWTGDMAFVLDRLEQLNTSDPSGKFTGRLDMTRVGVFGHSFGGAQAAQFCSRDSRCKAGIDVDGSLHGSVIEAGIHKPFMFLLSGHGDFSSDAEVRQIQADIQSVYDRLPADGRLRVLIRGASHFTFSDDGALLKSHLLRGVLRLVGKLAIDGRRQLAVTSYCVDRFFDAYLKRTGVSRLMISSPVYPEIEVLE</sequence>
<keyword evidence="3" id="KW-0443">Lipid metabolism</keyword>
<keyword evidence="4" id="KW-1133">Transmembrane helix</keyword>
<keyword evidence="2" id="KW-0442">Lipid degradation</keyword>
<evidence type="ECO:0000256" key="2">
    <source>
        <dbReference type="ARBA" id="ARBA00022963"/>
    </source>
</evidence>
<dbReference type="PANTHER" id="PTHR10272:SF0">
    <property type="entry name" value="PLATELET-ACTIVATING FACTOR ACETYLHYDROLASE"/>
    <property type="match status" value="1"/>
</dbReference>
<evidence type="ECO:0000313" key="5">
    <source>
        <dbReference type="EMBL" id="MBA0083453.1"/>
    </source>
</evidence>
<dbReference type="PANTHER" id="PTHR10272">
    <property type="entry name" value="PLATELET-ACTIVATING FACTOR ACETYLHYDROLASE"/>
    <property type="match status" value="1"/>
</dbReference>
<keyword evidence="6" id="KW-1185">Reference proteome</keyword>
<keyword evidence="1" id="KW-0378">Hydrolase</keyword>
<dbReference type="AlphaFoldDB" id="A0A7V8NL95"/>
<dbReference type="Proteomes" id="UP000567293">
    <property type="component" value="Unassembled WGS sequence"/>
</dbReference>
<accession>A0A7V8NL95</accession>
<gene>
    <name evidence="5" type="ORF">HRJ53_00495</name>
</gene>
<dbReference type="GO" id="GO:0016042">
    <property type="term" value="P:lipid catabolic process"/>
    <property type="evidence" value="ECO:0007669"/>
    <property type="project" value="UniProtKB-KW"/>
</dbReference>
<keyword evidence="4" id="KW-0812">Transmembrane</keyword>
<dbReference type="GO" id="GO:0003847">
    <property type="term" value="F:1-alkyl-2-acetylglycerophosphocholine esterase activity"/>
    <property type="evidence" value="ECO:0007669"/>
    <property type="project" value="TreeGrafter"/>
</dbReference>
<evidence type="ECO:0000256" key="4">
    <source>
        <dbReference type="SAM" id="Phobius"/>
    </source>
</evidence>
<evidence type="ECO:0000256" key="1">
    <source>
        <dbReference type="ARBA" id="ARBA00022801"/>
    </source>
</evidence>